<keyword evidence="1" id="KW-0413">Isomerase</keyword>
<dbReference type="Pfam" id="PF04962">
    <property type="entry name" value="KduI"/>
    <property type="match status" value="1"/>
</dbReference>
<accession>A0A2A6ZBP9</accession>
<evidence type="ECO:0000256" key="1">
    <source>
        <dbReference type="ARBA" id="ARBA00023235"/>
    </source>
</evidence>
<dbReference type="SUPFAM" id="SSF51182">
    <property type="entry name" value="RmlC-like cupins"/>
    <property type="match status" value="1"/>
</dbReference>
<dbReference type="GO" id="GO:0008880">
    <property type="term" value="F:glucuronate isomerase activity"/>
    <property type="evidence" value="ECO:0007669"/>
    <property type="project" value="InterPro"/>
</dbReference>
<dbReference type="EMBL" id="NMTQ01000022">
    <property type="protein sequence ID" value="PDX58767.1"/>
    <property type="molecule type" value="Genomic_DNA"/>
</dbReference>
<dbReference type="Proteomes" id="UP000220752">
    <property type="component" value="Unassembled WGS sequence"/>
</dbReference>
<name>A0A2A6ZBP9_9FIRM</name>
<dbReference type="InterPro" id="IPR011051">
    <property type="entry name" value="RmlC_Cupin_sf"/>
</dbReference>
<sequence>MKQYFKPHEILTKKEPADLGMVYTSVQRVEVGAEPVALESGAEELCFICIGGRVDYQTEGQSGTAVQMDMLYLPIESGITFTSSEGGVMMRYGAPCTRRTKFGHIRFADVDKDSRHKVYGKVENGTRRDVWNYIDESFDSSRFLTGICHGADGGWTAWPPHEHGREREETYVYFGMGNGFAAQFVYDDMDQPIVAALVRNGDVITIPHGYHPNVGCPCGGITYAYVMVSTTAEDRKFMDLRTQKIFGDKLE</sequence>
<comment type="caution">
    <text evidence="2">The sequence shown here is derived from an EMBL/GenBank/DDBJ whole genome shotgun (WGS) entry which is preliminary data.</text>
</comment>
<keyword evidence="3" id="KW-1185">Reference proteome</keyword>
<dbReference type="InterPro" id="IPR014710">
    <property type="entry name" value="RmlC-like_jellyroll"/>
</dbReference>
<evidence type="ECO:0000313" key="3">
    <source>
        <dbReference type="Proteomes" id="UP000220752"/>
    </source>
</evidence>
<reference evidence="2 3" key="1">
    <citation type="journal article" date="2017" name="Front. Microbiol.">
        <title>New Insights into the Diversity of the Genus Faecalibacterium.</title>
        <authorList>
            <person name="Benevides L."/>
            <person name="Burman S."/>
            <person name="Martin R."/>
            <person name="Robert V."/>
            <person name="Thomas M."/>
            <person name="Miquel S."/>
            <person name="Chain F."/>
            <person name="Sokol H."/>
            <person name="Bermudez-Humaran L.G."/>
            <person name="Morrison M."/>
            <person name="Langella P."/>
            <person name="Azevedo V.A."/>
            <person name="Chatel J.M."/>
            <person name="Soares S."/>
        </authorList>
    </citation>
    <scope>NUCLEOTIDE SEQUENCE [LARGE SCALE GENOMIC DNA]</scope>
    <source>
        <strain evidence="3">CNCM I-4540</strain>
    </source>
</reference>
<dbReference type="Gene3D" id="2.60.120.10">
    <property type="entry name" value="Jelly Rolls"/>
    <property type="match status" value="1"/>
</dbReference>
<evidence type="ECO:0000313" key="2">
    <source>
        <dbReference type="EMBL" id="PDX58767.1"/>
    </source>
</evidence>
<organism evidence="2 3">
    <name type="scientific">Faecalibacterium langellae</name>
    <dbReference type="NCBI Taxonomy" id="3435293"/>
    <lineage>
        <taxon>Bacteria</taxon>
        <taxon>Bacillati</taxon>
        <taxon>Bacillota</taxon>
        <taxon>Clostridia</taxon>
        <taxon>Eubacteriales</taxon>
        <taxon>Oscillospiraceae</taxon>
        <taxon>Faecalibacterium</taxon>
    </lineage>
</organism>
<proteinExistence type="predicted"/>
<dbReference type="PANTHER" id="PTHR39193:SF1">
    <property type="entry name" value="5-DEOXY-GLUCURONATE ISOMERASE"/>
    <property type="match status" value="1"/>
</dbReference>
<evidence type="ECO:0008006" key="4">
    <source>
        <dbReference type="Google" id="ProtNLM"/>
    </source>
</evidence>
<protein>
    <recommendedName>
        <fullName evidence="4">5-deoxy-glucuronate isomerase</fullName>
    </recommendedName>
</protein>
<dbReference type="AlphaFoldDB" id="A0A2A6ZBP9"/>
<dbReference type="InterPro" id="IPR024203">
    <property type="entry name" value="Deoxy-glucuronate_isom_IolB"/>
</dbReference>
<dbReference type="GO" id="GO:0019310">
    <property type="term" value="P:inositol catabolic process"/>
    <property type="evidence" value="ECO:0007669"/>
    <property type="project" value="InterPro"/>
</dbReference>
<gene>
    <name evidence="2" type="ORF">CGS46_06585</name>
</gene>
<dbReference type="InterPro" id="IPR021120">
    <property type="entry name" value="KduI/IolB_isomerase"/>
</dbReference>
<dbReference type="PANTHER" id="PTHR39193">
    <property type="entry name" value="5-DEOXY-GLUCURONATE ISOMERASE"/>
    <property type="match status" value="1"/>
</dbReference>